<proteinExistence type="predicted"/>
<evidence type="ECO:0008006" key="2">
    <source>
        <dbReference type="Google" id="ProtNLM"/>
    </source>
</evidence>
<dbReference type="AlphaFoldDB" id="A0A0B7KCV7"/>
<dbReference type="EMBL" id="CDPU01000029">
    <property type="protein sequence ID" value="CEO52551.1"/>
    <property type="molecule type" value="Genomic_DNA"/>
</dbReference>
<protein>
    <recommendedName>
        <fullName evidence="2">Transcription factor domain-containing protein</fullName>
    </recommendedName>
</protein>
<evidence type="ECO:0000313" key="1">
    <source>
        <dbReference type="EMBL" id="CEO52551.1"/>
    </source>
</evidence>
<name>A0A0B7KCV7_BIOOC</name>
<dbReference type="PANTHER" id="PTHR37540">
    <property type="entry name" value="TRANSCRIPTION FACTOR (ACR-2), PUTATIVE-RELATED-RELATED"/>
    <property type="match status" value="1"/>
</dbReference>
<accession>A0A0B7KCV7</accession>
<organism evidence="1">
    <name type="scientific">Bionectria ochroleuca</name>
    <name type="common">Gliocladium roseum</name>
    <dbReference type="NCBI Taxonomy" id="29856"/>
    <lineage>
        <taxon>Eukaryota</taxon>
        <taxon>Fungi</taxon>
        <taxon>Dikarya</taxon>
        <taxon>Ascomycota</taxon>
        <taxon>Pezizomycotina</taxon>
        <taxon>Sordariomycetes</taxon>
        <taxon>Hypocreomycetidae</taxon>
        <taxon>Hypocreales</taxon>
        <taxon>Bionectriaceae</taxon>
        <taxon>Clonostachys</taxon>
    </lineage>
</organism>
<dbReference type="PANTHER" id="PTHR37540:SF5">
    <property type="entry name" value="TRANSCRIPTION FACTOR DOMAIN-CONTAINING PROTEIN"/>
    <property type="match status" value="1"/>
</dbReference>
<reference evidence="1" key="1">
    <citation type="submission" date="2015-01" db="EMBL/GenBank/DDBJ databases">
        <authorList>
            <person name="Durling Mikael"/>
        </authorList>
    </citation>
    <scope>NUCLEOTIDE SEQUENCE</scope>
</reference>
<sequence>MRPLTFKVTKPLWIVSTSLDQPDEATRRVMRSHVMRDKNTRDAKRQRKVARLMADDNSRWAARKLSRAALEAQGDVAEWVPKSSGRLAGELSLAGFDMELTPHMLDLIYRAFTLIKPATFSLENALVAGPQQTMYCFDNIAHNPGLVHSMLFTAQCLYDTTLDVTYSDAARWHLAKSLFYLQEYLQSEGSSTSNATMAVIVSLATSAIMLQDFVMLKAHMDGLYRLIQLRGGLAALGEGSMVEHKAQRIDFALCLATGEQSRFFREVPWVPHIATDGATRCPELRHVCPDLDSRIQTIWADLREFSKAANDATRTNVKMTPGFFSRLSQSVPYRLLAIEFDVASNSELLRLCMLAYVKYLLTPIKGFGRHLAYLAKRIKASLLAHQLVPDKGADGLIVWALFVVANSVYEDFDREWMQDMMGQAVSNLGLHTWEEIVPVLERYLWIRVTFEGPAKALYRQWWPQGNSSLRKYPAISAKAL</sequence>
<gene>
    <name evidence="1" type="ORF">BN869_000008609_1</name>
</gene>